<gene>
    <name evidence="2" type="ORF">CQR37_14580</name>
</gene>
<proteinExistence type="predicted"/>
<accession>A0A2G0E7G8</accession>
<evidence type="ECO:0000256" key="1">
    <source>
        <dbReference type="SAM" id="MobiDB-lite"/>
    </source>
</evidence>
<reference evidence="2 3" key="1">
    <citation type="submission" date="2017-10" db="EMBL/GenBank/DDBJ databases">
        <title>Draft genomes of the Enterococcus faecium isolated from human feces before and after Helicobacter pylori eradication therapy.</title>
        <authorList>
            <person name="Prianichniikov N.A."/>
            <person name="Glushchenko O.E."/>
            <person name="Malakhova M.V."/>
        </authorList>
    </citation>
    <scope>NUCLEOTIDE SEQUENCE [LARGE SCALE GENOMIC DNA]</scope>
    <source>
        <strain evidence="2 3">Hp_5-7</strain>
    </source>
</reference>
<protein>
    <submittedName>
        <fullName evidence="2">Mannosyl-glycoprotein endo-beta-N-acetylglucosamidase</fullName>
    </submittedName>
</protein>
<evidence type="ECO:0000313" key="3">
    <source>
        <dbReference type="Proteomes" id="UP000224303"/>
    </source>
</evidence>
<comment type="caution">
    <text evidence="2">The sequence shown here is derived from an EMBL/GenBank/DDBJ whole genome shotgun (WGS) entry which is preliminary data.</text>
</comment>
<evidence type="ECO:0000313" key="2">
    <source>
        <dbReference type="EMBL" id="PHL20404.1"/>
    </source>
</evidence>
<organism evidence="2 3">
    <name type="scientific">Enterococcus faecium</name>
    <name type="common">Streptococcus faecium</name>
    <dbReference type="NCBI Taxonomy" id="1352"/>
    <lineage>
        <taxon>Bacteria</taxon>
        <taxon>Bacillati</taxon>
        <taxon>Bacillota</taxon>
        <taxon>Bacilli</taxon>
        <taxon>Lactobacillales</taxon>
        <taxon>Enterococcaceae</taxon>
        <taxon>Enterococcus</taxon>
    </lineage>
</organism>
<dbReference type="Proteomes" id="UP000224303">
    <property type="component" value="Unassembled WGS sequence"/>
</dbReference>
<feature type="region of interest" description="Disordered" evidence="1">
    <location>
        <begin position="50"/>
        <end position="102"/>
    </location>
</feature>
<feature type="non-terminal residue" evidence="2">
    <location>
        <position position="336"/>
    </location>
</feature>
<dbReference type="AlphaFoldDB" id="A0A2G0E7G8"/>
<feature type="compositionally biased region" description="Polar residues" evidence="1">
    <location>
        <begin position="50"/>
        <end position="83"/>
    </location>
</feature>
<dbReference type="EMBL" id="PCGC01000112">
    <property type="protein sequence ID" value="PHL20404.1"/>
    <property type="molecule type" value="Genomic_DNA"/>
</dbReference>
<name>A0A2G0E7G8_ENTFC</name>
<sequence>MKRRNNKKEREDNDVRKRIVAAVFLLVNATLLPNSLVFADTVLSNVQTTETSALSEDESAPSQSSLSGENSYQNLEDSSSAVENFTPPKISGNPSLQGANGRFEQMKPDKIHLSASKQTKESFIQQQSAHSYIDAQGVYEIVSTDVQLPDGQWVDKGTIQLVIPTEPTEQVTNYLAYYVAKKIKTYSLPLEKSADFLMFDDSLTLDKEHFLSSVRAYYSEVAAGPIIQTHISMTETYTTLNETDIYPTFYRQEEHQKISGPALITDKVALSDQTTWVHIQTANYEGWVAANSVTVHEPKTVPVEASQGQLSESAVASLSLDQAWLEQSEETISHSE</sequence>